<evidence type="ECO:0000313" key="2">
    <source>
        <dbReference type="Proteomes" id="UP000476934"/>
    </source>
</evidence>
<reference evidence="1 2" key="2">
    <citation type="submission" date="2020-03" db="EMBL/GenBank/DDBJ databases">
        <title>Bacillus aquiflavi sp. nov., isolated from yellow water of strong flavor Chinese baijiu in Yibin region of China.</title>
        <authorList>
            <person name="Xie J."/>
        </authorList>
    </citation>
    <scope>NUCLEOTIDE SEQUENCE [LARGE SCALE GENOMIC DNA]</scope>
    <source>
        <strain evidence="1 2">Gsoil 114</strain>
    </source>
</reference>
<sequence length="160" mass="18933">MGDQLSFFELKEIDRKRTKEKVEAKLEKFRACLLTPELNSRPKITPNYSFDIPPTFSNAFHSSTEDAAIANADYVVERSHYIKRISMAVNRLKFKERAIIIRRYMSEDEVRDWEICNELHMSERTYRRIKSSAFYNLAFALNIVVYKEQEDKDHELCPAN</sequence>
<dbReference type="Proteomes" id="UP000476934">
    <property type="component" value="Unassembled WGS sequence"/>
</dbReference>
<proteinExistence type="predicted"/>
<dbReference type="InterPro" id="IPR013324">
    <property type="entry name" value="RNA_pol_sigma_r3/r4-like"/>
</dbReference>
<dbReference type="EMBL" id="JAAIWK010000017">
    <property type="protein sequence ID" value="NEY20514.1"/>
    <property type="molecule type" value="Genomic_DNA"/>
</dbReference>
<organism evidence="1 2">
    <name type="scientific">Heyndrickxia ginsengihumi</name>
    <dbReference type="NCBI Taxonomy" id="363870"/>
    <lineage>
        <taxon>Bacteria</taxon>
        <taxon>Bacillati</taxon>
        <taxon>Bacillota</taxon>
        <taxon>Bacilli</taxon>
        <taxon>Bacillales</taxon>
        <taxon>Bacillaceae</taxon>
        <taxon>Heyndrickxia</taxon>
    </lineage>
</organism>
<dbReference type="AlphaFoldDB" id="A0A6M0P734"/>
<evidence type="ECO:0000313" key="1">
    <source>
        <dbReference type="EMBL" id="NEY20514.1"/>
    </source>
</evidence>
<reference evidence="1 2" key="1">
    <citation type="submission" date="2020-02" db="EMBL/GenBank/DDBJ databases">
        <authorList>
            <person name="Feng H."/>
        </authorList>
    </citation>
    <scope>NUCLEOTIDE SEQUENCE [LARGE SCALE GENOMIC DNA]</scope>
    <source>
        <strain evidence="1 2">Gsoil 114</strain>
    </source>
</reference>
<keyword evidence="2" id="KW-1185">Reference proteome</keyword>
<comment type="caution">
    <text evidence="1">The sequence shown here is derived from an EMBL/GenBank/DDBJ whole genome shotgun (WGS) entry which is preliminary data.</text>
</comment>
<dbReference type="NCBIfam" id="TIGR01637">
    <property type="entry name" value="phage_arpU"/>
    <property type="match status" value="1"/>
</dbReference>
<accession>A0A6M0P734</accession>
<dbReference type="RefSeq" id="WP_163173956.1">
    <property type="nucleotide sequence ID" value="NZ_JAAIWK010000017.1"/>
</dbReference>
<gene>
    <name evidence="1" type="ORF">G4D61_11160</name>
</gene>
<dbReference type="SUPFAM" id="SSF88659">
    <property type="entry name" value="Sigma3 and sigma4 domains of RNA polymerase sigma factors"/>
    <property type="match status" value="1"/>
</dbReference>
<name>A0A6M0P734_9BACI</name>
<dbReference type="InterPro" id="IPR006524">
    <property type="entry name" value="ArpU-like"/>
</dbReference>
<protein>
    <submittedName>
        <fullName evidence="1">ArpU family transcriptional regulator</fullName>
    </submittedName>
</protein>